<dbReference type="Gene3D" id="1.20.1250.20">
    <property type="entry name" value="MFS general substrate transporter like domains"/>
    <property type="match status" value="1"/>
</dbReference>
<reference evidence="9 10" key="1">
    <citation type="journal article" date="2016" name="Nat. Commun.">
        <title>Thousands of microbial genomes shed light on interconnected biogeochemical processes in an aquifer system.</title>
        <authorList>
            <person name="Anantharaman K."/>
            <person name="Brown C.T."/>
            <person name="Hug L.A."/>
            <person name="Sharon I."/>
            <person name="Castelle C.J."/>
            <person name="Probst A.J."/>
            <person name="Thomas B.C."/>
            <person name="Singh A."/>
            <person name="Wilkins M.J."/>
            <person name="Karaoz U."/>
            <person name="Brodie E.L."/>
            <person name="Williams K.H."/>
            <person name="Hubbard S.S."/>
            <person name="Banfield J.F."/>
        </authorList>
    </citation>
    <scope>NUCLEOTIDE SEQUENCE [LARGE SCALE GENOMIC DNA]</scope>
</reference>
<dbReference type="GO" id="GO:0022857">
    <property type="term" value="F:transmembrane transporter activity"/>
    <property type="evidence" value="ECO:0007669"/>
    <property type="project" value="InterPro"/>
</dbReference>
<keyword evidence="5 7" id="KW-1133">Transmembrane helix</keyword>
<feature type="transmembrane region" description="Helical" evidence="7">
    <location>
        <begin position="193"/>
        <end position="210"/>
    </location>
</feature>
<evidence type="ECO:0000313" key="9">
    <source>
        <dbReference type="EMBL" id="OGM27169.1"/>
    </source>
</evidence>
<dbReference type="Proteomes" id="UP000179221">
    <property type="component" value="Unassembled WGS sequence"/>
</dbReference>
<feature type="transmembrane region" description="Helical" evidence="7">
    <location>
        <begin position="362"/>
        <end position="381"/>
    </location>
</feature>
<name>A0A1F7YJW5_9BACT</name>
<feature type="transmembrane region" description="Helical" evidence="7">
    <location>
        <begin position="103"/>
        <end position="121"/>
    </location>
</feature>
<evidence type="ECO:0000313" key="10">
    <source>
        <dbReference type="Proteomes" id="UP000179221"/>
    </source>
</evidence>
<evidence type="ECO:0000256" key="5">
    <source>
        <dbReference type="ARBA" id="ARBA00022989"/>
    </source>
</evidence>
<feature type="transmembrane region" description="Helical" evidence="7">
    <location>
        <begin position="39"/>
        <end position="57"/>
    </location>
</feature>
<feature type="domain" description="Major facilitator superfamily (MFS) profile" evidence="8">
    <location>
        <begin position="198"/>
        <end position="408"/>
    </location>
</feature>
<dbReference type="GO" id="GO:0005886">
    <property type="term" value="C:plasma membrane"/>
    <property type="evidence" value="ECO:0007669"/>
    <property type="project" value="UniProtKB-SubCell"/>
</dbReference>
<feature type="transmembrane region" description="Helical" evidence="7">
    <location>
        <begin position="387"/>
        <end position="404"/>
    </location>
</feature>
<evidence type="ECO:0000256" key="1">
    <source>
        <dbReference type="ARBA" id="ARBA00004651"/>
    </source>
</evidence>
<keyword evidence="2" id="KW-0813">Transport</keyword>
<comment type="caution">
    <text evidence="9">The sequence shown here is derived from an EMBL/GenBank/DDBJ whole genome shotgun (WGS) entry which is preliminary data.</text>
</comment>
<evidence type="ECO:0000256" key="7">
    <source>
        <dbReference type="SAM" id="Phobius"/>
    </source>
</evidence>
<evidence type="ECO:0000256" key="4">
    <source>
        <dbReference type="ARBA" id="ARBA00022692"/>
    </source>
</evidence>
<evidence type="ECO:0000259" key="8">
    <source>
        <dbReference type="PROSITE" id="PS50850"/>
    </source>
</evidence>
<dbReference type="PANTHER" id="PTHR23517">
    <property type="entry name" value="RESISTANCE PROTEIN MDTM, PUTATIVE-RELATED-RELATED"/>
    <property type="match status" value="1"/>
</dbReference>
<feature type="transmembrane region" description="Helical" evidence="7">
    <location>
        <begin position="168"/>
        <end position="187"/>
    </location>
</feature>
<protein>
    <recommendedName>
        <fullName evidence="8">Major facilitator superfamily (MFS) profile domain-containing protein</fullName>
    </recommendedName>
</protein>
<gene>
    <name evidence="9" type="ORF">A2628_03975</name>
</gene>
<dbReference type="SUPFAM" id="SSF103473">
    <property type="entry name" value="MFS general substrate transporter"/>
    <property type="match status" value="2"/>
</dbReference>
<sequence length="408" mass="46692">MRAVHPSHNLNTFYFEQMRKASFAYLPKQGLMRLFWSRVLRQVGVSFLVFFSAIYVYKTAKLLSYDTKFSFLWVVLFYFLMFLSKQVFLSISENLSRSRGFKGIIKLSLLPYFLSTAFYVLGSNNLIFLLLAAVFWGIHASFYWWGYHGYFAKTEDRAHFGFGTGEQEFLETMAMILAPILGAGIISFLGFKFLFITSFVFMAVSVFILGRGNDKKQKHDVSFRQIVYLLWKHKSVSLAYVGEGVEDVFYSTAWPLFLFLLYGQVLNLGIIVTSSLFISAIFGIVIGSYVDKQGERTVVGIGTPIFSLSWLIRALGRSFPFFVLADTLRNFGERMVYLPLLELTYKKAAEGYVSKAIFFRELALGIGAMVALIIMAFLIYLDFEISQTFIIPFIFSLLPFISIIKKSI</sequence>
<dbReference type="InterPro" id="IPR020846">
    <property type="entry name" value="MFS_dom"/>
</dbReference>
<feature type="transmembrane region" description="Helical" evidence="7">
    <location>
        <begin position="127"/>
        <end position="147"/>
    </location>
</feature>
<evidence type="ECO:0000256" key="2">
    <source>
        <dbReference type="ARBA" id="ARBA00022448"/>
    </source>
</evidence>
<accession>A0A1F7YJW5</accession>
<keyword evidence="4 7" id="KW-0812">Transmembrane</keyword>
<keyword evidence="3" id="KW-1003">Cell membrane</keyword>
<keyword evidence="6 7" id="KW-0472">Membrane</keyword>
<comment type="subcellular location">
    <subcellularLocation>
        <location evidence="1">Cell membrane</location>
        <topology evidence="1">Multi-pass membrane protein</topology>
    </subcellularLocation>
</comment>
<dbReference type="PROSITE" id="PS50850">
    <property type="entry name" value="MFS"/>
    <property type="match status" value="1"/>
</dbReference>
<dbReference type="InterPro" id="IPR036259">
    <property type="entry name" value="MFS_trans_sf"/>
</dbReference>
<feature type="transmembrane region" description="Helical" evidence="7">
    <location>
        <begin position="69"/>
        <end position="91"/>
    </location>
</feature>
<organism evidence="9 10">
    <name type="scientific">Candidatus Woesebacteria bacterium RIFCSPHIGHO2_01_FULL_40_22</name>
    <dbReference type="NCBI Taxonomy" id="1802499"/>
    <lineage>
        <taxon>Bacteria</taxon>
        <taxon>Candidatus Woeseibacteriota</taxon>
    </lineage>
</organism>
<proteinExistence type="predicted"/>
<feature type="transmembrane region" description="Helical" evidence="7">
    <location>
        <begin position="265"/>
        <end position="290"/>
    </location>
</feature>
<dbReference type="InterPro" id="IPR050171">
    <property type="entry name" value="MFS_Transporters"/>
</dbReference>
<dbReference type="AlphaFoldDB" id="A0A1F7YJW5"/>
<dbReference type="EMBL" id="MGGL01000005">
    <property type="protein sequence ID" value="OGM27169.1"/>
    <property type="molecule type" value="Genomic_DNA"/>
</dbReference>
<evidence type="ECO:0000256" key="6">
    <source>
        <dbReference type="ARBA" id="ARBA00023136"/>
    </source>
</evidence>
<evidence type="ECO:0000256" key="3">
    <source>
        <dbReference type="ARBA" id="ARBA00022475"/>
    </source>
</evidence>